<name>A0ABT9IMB4_9MICC</name>
<dbReference type="Proteomes" id="UP001232725">
    <property type="component" value="Unassembled WGS sequence"/>
</dbReference>
<keyword evidence="5" id="KW-1185">Reference proteome</keyword>
<keyword evidence="2" id="KW-0560">Oxidoreductase</keyword>
<dbReference type="InterPro" id="IPR036291">
    <property type="entry name" value="NAD(P)-bd_dom_sf"/>
</dbReference>
<accession>A0ABT9IMB4</accession>
<organism evidence="4 5">
    <name type="scientific">Arthrobacter horti</name>
    <dbReference type="NCBI Taxonomy" id="3068273"/>
    <lineage>
        <taxon>Bacteria</taxon>
        <taxon>Bacillati</taxon>
        <taxon>Actinomycetota</taxon>
        <taxon>Actinomycetes</taxon>
        <taxon>Micrococcales</taxon>
        <taxon>Micrococcaceae</taxon>
        <taxon>Arthrobacter</taxon>
    </lineage>
</organism>
<protein>
    <submittedName>
        <fullName evidence="4">SDR family NAD(P)-dependent oxidoreductase</fullName>
    </submittedName>
</protein>
<evidence type="ECO:0000256" key="2">
    <source>
        <dbReference type="ARBA" id="ARBA00023002"/>
    </source>
</evidence>
<feature type="domain" description="Ketoreductase" evidence="3">
    <location>
        <begin position="8"/>
        <end position="192"/>
    </location>
</feature>
<dbReference type="Gene3D" id="3.40.50.720">
    <property type="entry name" value="NAD(P)-binding Rossmann-like Domain"/>
    <property type="match status" value="1"/>
</dbReference>
<evidence type="ECO:0000256" key="1">
    <source>
        <dbReference type="ARBA" id="ARBA00006484"/>
    </source>
</evidence>
<sequence length="247" mass="25673">MNFDFTGRTLLLTGAAGGIGREIAKLFHTAGANLVLADLNEDALQEVAAGLGEGPGRILCRATNGADPEDIAATVGAAVDTFGGLDFVVPAAGIYPERDVEDMSDDEWRLVQSINLDGVFYLLKRVIPHLADNAAIVNFASVAGHRGSRSHAHYAASKAGIIALTRSLAMELGSRARVNAVSPGTIETPMTIGLIRDRGESMLANTPLGRNGRPSEVASVVGFLCSDAASFITGETVHVNGGLFMAG</sequence>
<proteinExistence type="inferred from homology"/>
<dbReference type="PANTHER" id="PTHR42760:SF133">
    <property type="entry name" value="3-OXOACYL-[ACYL-CARRIER-PROTEIN] REDUCTASE"/>
    <property type="match status" value="1"/>
</dbReference>
<evidence type="ECO:0000313" key="5">
    <source>
        <dbReference type="Proteomes" id="UP001232725"/>
    </source>
</evidence>
<evidence type="ECO:0000313" key="4">
    <source>
        <dbReference type="EMBL" id="MDP5226728.1"/>
    </source>
</evidence>
<dbReference type="InterPro" id="IPR020904">
    <property type="entry name" value="Sc_DH/Rdtase_CS"/>
</dbReference>
<dbReference type="SMART" id="SM00822">
    <property type="entry name" value="PKS_KR"/>
    <property type="match status" value="1"/>
</dbReference>
<dbReference type="InterPro" id="IPR002347">
    <property type="entry name" value="SDR_fam"/>
</dbReference>
<dbReference type="PROSITE" id="PS00061">
    <property type="entry name" value="ADH_SHORT"/>
    <property type="match status" value="1"/>
</dbReference>
<dbReference type="EMBL" id="JAVALS010000003">
    <property type="protein sequence ID" value="MDP5226728.1"/>
    <property type="molecule type" value="Genomic_DNA"/>
</dbReference>
<reference evidence="4 5" key="1">
    <citation type="submission" date="2023-08" db="EMBL/GenBank/DDBJ databases">
        <title>Arthrobacter horti sp. nov., isolated from forest soil.</title>
        <authorList>
            <person name="Park M."/>
        </authorList>
    </citation>
    <scope>NUCLEOTIDE SEQUENCE [LARGE SCALE GENOMIC DNA]</scope>
    <source>
        <strain evidence="4 5">YJM1</strain>
    </source>
</reference>
<dbReference type="PRINTS" id="PR00081">
    <property type="entry name" value="GDHRDH"/>
</dbReference>
<dbReference type="PRINTS" id="PR00080">
    <property type="entry name" value="SDRFAMILY"/>
</dbReference>
<dbReference type="NCBIfam" id="NF005559">
    <property type="entry name" value="PRK07231.1"/>
    <property type="match status" value="1"/>
</dbReference>
<dbReference type="InterPro" id="IPR057326">
    <property type="entry name" value="KR_dom"/>
</dbReference>
<dbReference type="RefSeq" id="WP_305995785.1">
    <property type="nucleotide sequence ID" value="NZ_JAVALS010000003.1"/>
</dbReference>
<dbReference type="Pfam" id="PF13561">
    <property type="entry name" value="adh_short_C2"/>
    <property type="match status" value="1"/>
</dbReference>
<dbReference type="SUPFAM" id="SSF51735">
    <property type="entry name" value="NAD(P)-binding Rossmann-fold domains"/>
    <property type="match status" value="1"/>
</dbReference>
<comment type="similarity">
    <text evidence="1">Belongs to the short-chain dehydrogenases/reductases (SDR) family.</text>
</comment>
<gene>
    <name evidence="4" type="ORF">Q9R02_06140</name>
</gene>
<evidence type="ECO:0000259" key="3">
    <source>
        <dbReference type="SMART" id="SM00822"/>
    </source>
</evidence>
<dbReference type="PANTHER" id="PTHR42760">
    <property type="entry name" value="SHORT-CHAIN DEHYDROGENASES/REDUCTASES FAMILY MEMBER"/>
    <property type="match status" value="1"/>
</dbReference>
<comment type="caution">
    <text evidence="4">The sequence shown here is derived from an EMBL/GenBank/DDBJ whole genome shotgun (WGS) entry which is preliminary data.</text>
</comment>